<gene>
    <name evidence="1" type="ORF">OE104_08105</name>
</gene>
<organism evidence="1 2">
    <name type="scientific">Fervidibacillus albus</name>
    <dbReference type="NCBI Taxonomy" id="2980026"/>
    <lineage>
        <taxon>Bacteria</taxon>
        <taxon>Bacillati</taxon>
        <taxon>Bacillota</taxon>
        <taxon>Bacilli</taxon>
        <taxon>Bacillales</taxon>
        <taxon>Bacillaceae</taxon>
        <taxon>Fervidibacillus</taxon>
    </lineage>
</organism>
<protein>
    <submittedName>
        <fullName evidence="1">Uncharacterized protein</fullName>
    </submittedName>
</protein>
<proteinExistence type="predicted"/>
<accession>A0A9E8RUU3</accession>
<reference evidence="1" key="1">
    <citation type="submission" date="2022-09" db="EMBL/GenBank/DDBJ databases">
        <title>Complete Genomes of Fervidibacillus albus and Fervidibacillus halotolerans isolated from tidal flat sediments.</title>
        <authorList>
            <person name="Kwon K.K."/>
            <person name="Yang S.-H."/>
            <person name="Park M.J."/>
            <person name="Oh H.-M."/>
        </authorList>
    </citation>
    <scope>NUCLEOTIDE SEQUENCE</scope>
    <source>
        <strain evidence="1">MEBiC13591</strain>
    </source>
</reference>
<dbReference type="KEGG" id="faf:OE104_08105"/>
<sequence length="43" mass="5138">MLQNRINELNSALLDIYGNKVQVTGFTREEMLLKYLNEGWRCY</sequence>
<keyword evidence="2" id="KW-1185">Reference proteome</keyword>
<dbReference type="EMBL" id="CP106878">
    <property type="protein sequence ID" value="WAA08609.1"/>
    <property type="molecule type" value="Genomic_DNA"/>
</dbReference>
<name>A0A9E8RUU3_9BACI</name>
<dbReference type="RefSeq" id="WP_275416387.1">
    <property type="nucleotide sequence ID" value="NZ_CP106878.1"/>
</dbReference>
<evidence type="ECO:0000313" key="1">
    <source>
        <dbReference type="EMBL" id="WAA08609.1"/>
    </source>
</evidence>
<dbReference type="AlphaFoldDB" id="A0A9E8RUU3"/>
<evidence type="ECO:0000313" key="2">
    <source>
        <dbReference type="Proteomes" id="UP001164718"/>
    </source>
</evidence>
<dbReference type="Proteomes" id="UP001164718">
    <property type="component" value="Chromosome"/>
</dbReference>